<accession>A0ABV0FN87</accession>
<dbReference type="Proteomes" id="UP001477278">
    <property type="component" value="Unassembled WGS sequence"/>
</dbReference>
<dbReference type="EMBL" id="JBDPZN010000002">
    <property type="protein sequence ID" value="MEO3682294.1"/>
    <property type="molecule type" value="Genomic_DNA"/>
</dbReference>
<evidence type="ECO:0000313" key="2">
    <source>
        <dbReference type="Proteomes" id="UP001477278"/>
    </source>
</evidence>
<proteinExistence type="predicted"/>
<protein>
    <submittedName>
        <fullName evidence="1">Uncharacterized protein</fullName>
    </submittedName>
</protein>
<keyword evidence="2" id="KW-1185">Reference proteome</keyword>
<evidence type="ECO:0000313" key="1">
    <source>
        <dbReference type="EMBL" id="MEO3682294.1"/>
    </source>
</evidence>
<name>A0ABV0FN87_9GAMM</name>
<gene>
    <name evidence="1" type="ORF">ABHN84_08285</name>
</gene>
<sequence length="308" mass="35367">MHSVSPYLFRCYNKELRGRQDQRYSTLDNIGPHDLYLLLERFITRNSGTYKILEETKQVYQFSDMNYDPNKREISGWFNVGSYGIKTEIINVDTGDVDFEKAQNNAEIIRHYVHFFVPRGFNEAMAFMHAYRGIGIKTLFYSLFSNYFQQITHLVIQMNPLAYDNAVNAWLDATAKEIRLTKFVGLTDIADQVQQLGHHEQELIIKPPRNNGLGKLRDYMTPGSERLAAIEIIGEYGSQIKTVVEINGKKKTFSIGRHSSTPLCEIELSEDVILIEGVPQFDSICNWVKGIIIEYSVTMYPGLNIEVA</sequence>
<organism evidence="1 2">
    <name type="scientific">Shewanella vesiculosa</name>
    <dbReference type="NCBI Taxonomy" id="518738"/>
    <lineage>
        <taxon>Bacteria</taxon>
        <taxon>Pseudomonadati</taxon>
        <taxon>Pseudomonadota</taxon>
        <taxon>Gammaproteobacteria</taxon>
        <taxon>Alteromonadales</taxon>
        <taxon>Shewanellaceae</taxon>
        <taxon>Shewanella</taxon>
    </lineage>
</organism>
<comment type="caution">
    <text evidence="1">The sequence shown here is derived from an EMBL/GenBank/DDBJ whole genome shotgun (WGS) entry which is preliminary data.</text>
</comment>
<reference evidence="1 2" key="1">
    <citation type="submission" date="2024-05" db="EMBL/GenBank/DDBJ databases">
        <title>Genome sequencing of Marine Estuary Bacteria, Shewanella vesiculosa and S. baltica, and Pseudomonas syringae.</title>
        <authorList>
            <person name="Gurung A."/>
            <person name="Maclea K.S."/>
        </authorList>
    </citation>
    <scope>NUCLEOTIDE SEQUENCE [LARGE SCALE GENOMIC DNA]</scope>
    <source>
        <strain evidence="1 2">1A</strain>
    </source>
</reference>
<dbReference type="RefSeq" id="WP_347689993.1">
    <property type="nucleotide sequence ID" value="NZ_JBDPZN010000002.1"/>
</dbReference>